<accession>A0A545TJ75</accession>
<dbReference type="Pfam" id="PF08530">
    <property type="entry name" value="PepX_C"/>
    <property type="match status" value="1"/>
</dbReference>
<reference evidence="3 4" key="1">
    <citation type="submission" date="2019-06" db="EMBL/GenBank/DDBJ databases">
        <title>Draft genome of Aliikangiella marina GYP-15.</title>
        <authorList>
            <person name="Wang G."/>
        </authorList>
    </citation>
    <scope>NUCLEOTIDE SEQUENCE [LARGE SCALE GENOMIC DNA]</scope>
    <source>
        <strain evidence="3 4">GYP-15</strain>
    </source>
</reference>
<dbReference type="SMART" id="SM00939">
    <property type="entry name" value="PepX_C"/>
    <property type="match status" value="1"/>
</dbReference>
<evidence type="ECO:0000256" key="1">
    <source>
        <dbReference type="ARBA" id="ARBA00022801"/>
    </source>
</evidence>
<evidence type="ECO:0000259" key="2">
    <source>
        <dbReference type="SMART" id="SM00939"/>
    </source>
</evidence>
<evidence type="ECO:0000313" key="4">
    <source>
        <dbReference type="Proteomes" id="UP000317839"/>
    </source>
</evidence>
<dbReference type="InterPro" id="IPR029058">
    <property type="entry name" value="AB_hydrolase_fold"/>
</dbReference>
<dbReference type="InterPro" id="IPR005674">
    <property type="entry name" value="CocE/Ser_esterase"/>
</dbReference>
<dbReference type="SUPFAM" id="SSF53474">
    <property type="entry name" value="alpha/beta-Hydrolases"/>
    <property type="match status" value="1"/>
</dbReference>
<dbReference type="Proteomes" id="UP000317839">
    <property type="component" value="Unassembled WGS sequence"/>
</dbReference>
<dbReference type="SUPFAM" id="SSF49785">
    <property type="entry name" value="Galactose-binding domain-like"/>
    <property type="match status" value="1"/>
</dbReference>
<dbReference type="InterPro" id="IPR008979">
    <property type="entry name" value="Galactose-bd-like_sf"/>
</dbReference>
<name>A0A545TJ75_9GAMM</name>
<dbReference type="InterPro" id="IPR000383">
    <property type="entry name" value="Xaa-Pro-like_dom"/>
</dbReference>
<dbReference type="AlphaFoldDB" id="A0A545TJ75"/>
<evidence type="ECO:0000313" key="3">
    <source>
        <dbReference type="EMBL" id="TQV77221.1"/>
    </source>
</evidence>
<gene>
    <name evidence="3" type="ORF">FLL45_04550</name>
</gene>
<protein>
    <submittedName>
        <fullName evidence="3">CocE/NonD family hydrolase</fullName>
    </submittedName>
</protein>
<dbReference type="OrthoDB" id="9806163at2"/>
<keyword evidence="1 3" id="KW-0378">Hydrolase</keyword>
<sequence length="775" mass="88389">MIVLFIHLHNRLSHFLLHILVTLVLLLNSFNEIYASDTEQTKNINFELPKTLVKSSITDQTDVVKLLASNQFANELRFLANQLDGMKLTDIAFDHKLGLRSILGQKALLLTLIEESSYPLNQFHYSIHARACMSQTLDCDAQLSKIAIESFANATDDELLKMVNPLGWSLSLGQDYLLWLFTQYQTLDKLSPRQALNLISNYQLYQVYAKVLPQTVSLIEHERNKRFEVQPNVLINTPDGATISAIIVRKKNDNQKHPTAFQFTIYADKKWNTLEAMYAASRGYTGVIAYTRGKAGSPDEIVPWEHDGKDAHSVIDWITKQPWSDGRVAMYGGSYLGFTQWAAAKYMHPALKTIVPYAAAHPFTGLPVENNIFITPNYQWSFHVTNNKTMDHSVYENPQYWQDVYTKLFKSGRPFKDIDKIEGTPNPWFQKLLKHPSYDEFYQDMLPYEEDFAKINIPVLSITGYFDGASISAIDFLKRHYQYNPNAEHYLLTGPYTHGTAQGIPRSHVGTYKLDPVALEKDTKQITFEWFDHVLHGKPKPKLIKDKINYQLLGSNTWQHKPSYAALNNQHVGFYLSSNLKQQGQLRLTREMPKELEHFALEVDLSDRETQHNVYSWQFIHQTLDIPNGLVFTTDPFQSVTELAGEVSGYFSIAINKRDVDIGFKLYEVKPDGSAYQLTRYISRASYAKNMSKRELLVPGVKTQIPIINSRMIGKQIEVGSRLVLILNVNKNSGAQVNMGTGKDVSEESIADAGEPLEIKWFSDSKINIPLNVQN</sequence>
<proteinExistence type="predicted"/>
<dbReference type="Gene3D" id="2.60.120.260">
    <property type="entry name" value="Galactose-binding domain-like"/>
    <property type="match status" value="1"/>
</dbReference>
<comment type="caution">
    <text evidence="3">The sequence shown here is derived from an EMBL/GenBank/DDBJ whole genome shotgun (WGS) entry which is preliminary data.</text>
</comment>
<dbReference type="GO" id="GO:0008239">
    <property type="term" value="F:dipeptidyl-peptidase activity"/>
    <property type="evidence" value="ECO:0007669"/>
    <property type="project" value="InterPro"/>
</dbReference>
<feature type="domain" description="Xaa-Pro dipeptidyl-peptidase C-terminal" evidence="2">
    <location>
        <begin position="528"/>
        <end position="760"/>
    </location>
</feature>
<dbReference type="EMBL" id="VIKR01000001">
    <property type="protein sequence ID" value="TQV77221.1"/>
    <property type="molecule type" value="Genomic_DNA"/>
</dbReference>
<keyword evidence="4" id="KW-1185">Reference proteome</keyword>
<dbReference type="Pfam" id="PF02129">
    <property type="entry name" value="Peptidase_S15"/>
    <property type="match status" value="1"/>
</dbReference>
<organism evidence="3 4">
    <name type="scientific">Aliikangiella marina</name>
    <dbReference type="NCBI Taxonomy" id="1712262"/>
    <lineage>
        <taxon>Bacteria</taxon>
        <taxon>Pseudomonadati</taxon>
        <taxon>Pseudomonadota</taxon>
        <taxon>Gammaproteobacteria</taxon>
        <taxon>Oceanospirillales</taxon>
        <taxon>Pleioneaceae</taxon>
        <taxon>Aliikangiella</taxon>
    </lineage>
</organism>
<dbReference type="Gene3D" id="3.40.50.1820">
    <property type="entry name" value="alpha/beta hydrolase"/>
    <property type="match status" value="1"/>
</dbReference>
<dbReference type="NCBIfam" id="TIGR00976">
    <property type="entry name" value="CocE_NonD"/>
    <property type="match status" value="1"/>
</dbReference>
<dbReference type="InterPro" id="IPR013736">
    <property type="entry name" value="Xaa-Pro_dipept_C"/>
</dbReference>
<dbReference type="Gene3D" id="1.10.3020.10">
    <property type="entry name" value="alpha-amino acid ester hydrolase ( Helical cap domain)"/>
    <property type="match status" value="1"/>
</dbReference>